<evidence type="ECO:0000313" key="3">
    <source>
        <dbReference type="Proteomes" id="UP001558613"/>
    </source>
</evidence>
<evidence type="ECO:0000313" key="2">
    <source>
        <dbReference type="EMBL" id="KAL1282891.1"/>
    </source>
</evidence>
<name>A0ABR3P244_9TELE</name>
<dbReference type="Proteomes" id="UP001558613">
    <property type="component" value="Unassembled WGS sequence"/>
</dbReference>
<sequence>MRGGGLEWRASAKGQDSLSFSLSRSLSGAFKSKLCVLFFKFTLVLVALSSCLHVFISVTREMRTGTHGSVRLEFLTQVILKLCFGS</sequence>
<accession>A0ABR3P244</accession>
<protein>
    <submittedName>
        <fullName evidence="2">Uncharacterized protein</fullName>
    </submittedName>
</protein>
<proteinExistence type="predicted"/>
<feature type="transmembrane region" description="Helical" evidence="1">
    <location>
        <begin position="34"/>
        <end position="56"/>
    </location>
</feature>
<keyword evidence="3" id="KW-1185">Reference proteome</keyword>
<reference evidence="2 3" key="1">
    <citation type="submission" date="2023-09" db="EMBL/GenBank/DDBJ databases">
        <authorList>
            <person name="Wang M."/>
        </authorList>
    </citation>
    <scope>NUCLEOTIDE SEQUENCE [LARGE SCALE GENOMIC DNA]</scope>
    <source>
        <strain evidence="2">GT-2023</strain>
        <tissue evidence="2">Liver</tissue>
    </source>
</reference>
<keyword evidence="1" id="KW-0812">Transmembrane</keyword>
<gene>
    <name evidence="2" type="ORF">QQF64_001694</name>
</gene>
<evidence type="ECO:0000256" key="1">
    <source>
        <dbReference type="SAM" id="Phobius"/>
    </source>
</evidence>
<keyword evidence="1" id="KW-0472">Membrane</keyword>
<organism evidence="2 3">
    <name type="scientific">Cirrhinus molitorella</name>
    <name type="common">mud carp</name>
    <dbReference type="NCBI Taxonomy" id="172907"/>
    <lineage>
        <taxon>Eukaryota</taxon>
        <taxon>Metazoa</taxon>
        <taxon>Chordata</taxon>
        <taxon>Craniata</taxon>
        <taxon>Vertebrata</taxon>
        <taxon>Euteleostomi</taxon>
        <taxon>Actinopterygii</taxon>
        <taxon>Neopterygii</taxon>
        <taxon>Teleostei</taxon>
        <taxon>Ostariophysi</taxon>
        <taxon>Cypriniformes</taxon>
        <taxon>Cyprinidae</taxon>
        <taxon>Labeoninae</taxon>
        <taxon>Labeonini</taxon>
        <taxon>Cirrhinus</taxon>
    </lineage>
</organism>
<dbReference type="EMBL" id="JAYMGO010000001">
    <property type="protein sequence ID" value="KAL1282891.1"/>
    <property type="molecule type" value="Genomic_DNA"/>
</dbReference>
<keyword evidence="1" id="KW-1133">Transmembrane helix</keyword>
<comment type="caution">
    <text evidence="2">The sequence shown here is derived from an EMBL/GenBank/DDBJ whole genome shotgun (WGS) entry which is preliminary data.</text>
</comment>